<organism evidence="1 2">
    <name type="scientific">Botrytis fragariae</name>
    <dbReference type="NCBI Taxonomy" id="1964551"/>
    <lineage>
        <taxon>Eukaryota</taxon>
        <taxon>Fungi</taxon>
        <taxon>Dikarya</taxon>
        <taxon>Ascomycota</taxon>
        <taxon>Pezizomycotina</taxon>
        <taxon>Leotiomycetes</taxon>
        <taxon>Helotiales</taxon>
        <taxon>Sclerotiniaceae</taxon>
        <taxon>Botrytis</taxon>
    </lineage>
</organism>
<protein>
    <submittedName>
        <fullName evidence="1">Putative abc multidrug transporter protein</fullName>
    </submittedName>
</protein>
<sequence>MPQSPPPLNHDTTRNTLRTHPYFDKTPCEKWDVVDFCDKIYKELGYVKYNISNVHNCWRTSIQHLQNSEDPKIAGMASKLRAAWVLSDAFVASWSTVHRGAYRSLPSRPTEKRLCTLWVWLLREDPSLLGILWQSPKNDQQRAKNFIRAITRKRGRRKVANHGPTTIAINQSSIMLNSSQTGTTIVGASIFQDDPDANCADSEADNDPNNFNATVDSSIDKQDSLAIEVSDTKRLQEILGCLDDSRMTLTNDKKMLLTHGNVYLQDVMLDYAGRTGKVKPIHFGILDAESITTLGLVREDYEQITDCVEESPLPRFPLELLQALEKYEKANSYEHSCRIERTMSHKGDIKWIGDVSCHIVRLLENSGMILDEELSEGVWDCLVYPRFLDEVFCEIPELVLQRKEISLSATRYQPYSYFVNEPRYDAIARRRKLSADGSSQSCYELLVLETIRKWEGQLAPKWLNDFDKLVGGLRAMLCHIGELVENDPTVMKKIKVVGILQAGRRHQLLIMSCIGKDVFYLKCGHIHELPGELKDMKKLQYIFASYWKAREIVRCGVRLLEEFLHQNLEQDQKAVNILSPNFL</sequence>
<dbReference type="Proteomes" id="UP000531561">
    <property type="component" value="Unassembled WGS sequence"/>
</dbReference>
<evidence type="ECO:0000313" key="1">
    <source>
        <dbReference type="EMBL" id="KAF5870998.1"/>
    </source>
</evidence>
<proteinExistence type="predicted"/>
<dbReference type="RefSeq" id="XP_037189945.1">
    <property type="nucleotide sequence ID" value="XM_037339895.1"/>
</dbReference>
<comment type="caution">
    <text evidence="1">The sequence shown here is derived from an EMBL/GenBank/DDBJ whole genome shotgun (WGS) entry which is preliminary data.</text>
</comment>
<dbReference type="GeneID" id="59263587"/>
<evidence type="ECO:0000313" key="2">
    <source>
        <dbReference type="Proteomes" id="UP000531561"/>
    </source>
</evidence>
<gene>
    <name evidence="1" type="ORF">Bfra_009554</name>
</gene>
<name>A0A8H6ANH8_9HELO</name>
<reference evidence="1 2" key="1">
    <citation type="journal article" date="2020" name="Phytopathology">
        <title>A high-quality genome resource of Botrytis fragariae, a new and rapidly spreading fungal pathogen causing strawberry gray mold in the U.S.A.</title>
        <authorList>
            <person name="Wu Y."/>
            <person name="Saski C.A."/>
            <person name="Schnabel G."/>
            <person name="Xiao S."/>
            <person name="Hu M."/>
        </authorList>
    </citation>
    <scope>NUCLEOTIDE SEQUENCE [LARGE SCALE GENOMIC DNA]</scope>
    <source>
        <strain evidence="1 2">BVB16</strain>
    </source>
</reference>
<dbReference type="OrthoDB" id="3464356at2759"/>
<dbReference type="EMBL" id="JABFCT010000013">
    <property type="protein sequence ID" value="KAF5870998.1"/>
    <property type="molecule type" value="Genomic_DNA"/>
</dbReference>
<keyword evidence="2" id="KW-1185">Reference proteome</keyword>
<accession>A0A8H6ANH8</accession>
<dbReference type="AlphaFoldDB" id="A0A8H6ANH8"/>